<evidence type="ECO:0000256" key="3">
    <source>
        <dbReference type="ARBA" id="ARBA00022801"/>
    </source>
</evidence>
<dbReference type="GO" id="GO:0004518">
    <property type="term" value="F:nuclease activity"/>
    <property type="evidence" value="ECO:0007669"/>
    <property type="project" value="UniProtKB-KW"/>
</dbReference>
<dbReference type="Proteomes" id="UP000290407">
    <property type="component" value="Unassembled WGS sequence"/>
</dbReference>
<keyword evidence="6" id="KW-1185">Reference proteome</keyword>
<dbReference type="GO" id="GO:0016788">
    <property type="term" value="F:hydrolase activity, acting on ester bonds"/>
    <property type="evidence" value="ECO:0007669"/>
    <property type="project" value="InterPro"/>
</dbReference>
<reference evidence="5 6" key="1">
    <citation type="submission" date="2019-01" db="EMBL/GenBank/DDBJ databases">
        <title>Spirosoma flava sp. nov., a propanil-degrading bacterium isolated from herbicide-contaminated soil.</title>
        <authorList>
            <person name="Zhang L."/>
            <person name="Jiang J.-D."/>
        </authorList>
    </citation>
    <scope>NUCLEOTIDE SEQUENCE [LARGE SCALE GENOMIC DNA]</scope>
    <source>
        <strain evidence="5 6">TY50</strain>
    </source>
</reference>
<comment type="caution">
    <text evidence="5">The sequence shown here is derived from an EMBL/GenBank/DDBJ whole genome shotgun (WGS) entry which is preliminary data.</text>
</comment>
<feature type="domain" description="VRR-NUC" evidence="4">
    <location>
        <begin position="15"/>
        <end position="120"/>
    </location>
</feature>
<comment type="cofactor">
    <cofactor evidence="1">
        <name>Mg(2+)</name>
        <dbReference type="ChEBI" id="CHEBI:18420"/>
    </cofactor>
</comment>
<keyword evidence="3" id="KW-0378">Hydrolase</keyword>
<dbReference type="EMBL" id="SBLB01000001">
    <property type="protein sequence ID" value="RYC70833.1"/>
    <property type="molecule type" value="Genomic_DNA"/>
</dbReference>
<dbReference type="SMART" id="SM00990">
    <property type="entry name" value="VRR_NUC"/>
    <property type="match status" value="1"/>
</dbReference>
<protein>
    <submittedName>
        <fullName evidence="5">VRR-NUC domain-containing protein</fullName>
    </submittedName>
</protein>
<evidence type="ECO:0000259" key="4">
    <source>
        <dbReference type="SMART" id="SM00990"/>
    </source>
</evidence>
<dbReference type="AlphaFoldDB" id="A0A4Q2UMI4"/>
<evidence type="ECO:0000313" key="5">
    <source>
        <dbReference type="EMBL" id="RYC70833.1"/>
    </source>
</evidence>
<name>A0A4Q2UMI4_9BACT</name>
<dbReference type="GO" id="GO:0003676">
    <property type="term" value="F:nucleic acid binding"/>
    <property type="evidence" value="ECO:0007669"/>
    <property type="project" value="InterPro"/>
</dbReference>
<organism evidence="5 6">
    <name type="scientific">Spirosoma sordidisoli</name>
    <dbReference type="NCBI Taxonomy" id="2502893"/>
    <lineage>
        <taxon>Bacteria</taxon>
        <taxon>Pseudomonadati</taxon>
        <taxon>Bacteroidota</taxon>
        <taxon>Cytophagia</taxon>
        <taxon>Cytophagales</taxon>
        <taxon>Cytophagaceae</taxon>
        <taxon>Spirosoma</taxon>
    </lineage>
</organism>
<evidence type="ECO:0000313" key="6">
    <source>
        <dbReference type="Proteomes" id="UP000290407"/>
    </source>
</evidence>
<proteinExistence type="predicted"/>
<gene>
    <name evidence="5" type="ORF">EQG79_01395</name>
</gene>
<accession>A0A4Q2UMI4</accession>
<dbReference type="InterPro" id="IPR011856">
    <property type="entry name" value="tRNA_endonuc-like_dom_sf"/>
</dbReference>
<keyword evidence="2" id="KW-0540">Nuclease</keyword>
<dbReference type="RefSeq" id="WP_129599276.1">
    <property type="nucleotide sequence ID" value="NZ_SBLB01000001.1"/>
</dbReference>
<dbReference type="Pfam" id="PF08774">
    <property type="entry name" value="VRR_NUC"/>
    <property type="match status" value="1"/>
</dbReference>
<evidence type="ECO:0000256" key="2">
    <source>
        <dbReference type="ARBA" id="ARBA00022722"/>
    </source>
</evidence>
<dbReference type="InterPro" id="IPR014883">
    <property type="entry name" value="VRR_NUC"/>
</dbReference>
<evidence type="ECO:0000256" key="1">
    <source>
        <dbReference type="ARBA" id="ARBA00001946"/>
    </source>
</evidence>
<sequence length="132" mass="15034">MKKRKSDNMSAAEFRAQYVDQEEHGLQARCVKWFRRQYPQLLLVAVPNAAKRSFKLAAMLKAEGMLSGFPDLILCFPSGEYGALFIEMKTVNGTPSPEQIVVHAYLRAAGYLVIMPRTFEEFQSQVNQYLNP</sequence>
<dbReference type="Gene3D" id="3.40.1350.10">
    <property type="match status" value="1"/>
</dbReference>